<evidence type="ECO:0000313" key="6">
    <source>
        <dbReference type="EMBL" id="MFC0561601.1"/>
    </source>
</evidence>
<dbReference type="RefSeq" id="WP_273845474.1">
    <property type="nucleotide sequence ID" value="NZ_JAQQWT010000013.1"/>
</dbReference>
<keyword evidence="7" id="KW-1185">Reference proteome</keyword>
<evidence type="ECO:0000256" key="3">
    <source>
        <dbReference type="ARBA" id="ARBA00022777"/>
    </source>
</evidence>
<keyword evidence="2" id="KW-0547">Nucleotide-binding</keyword>
<name>A0ABV6NLE6_9BACI</name>
<dbReference type="Gene3D" id="3.40.50.10240">
    <property type="entry name" value="Thiamin pyrophosphokinase, catalytic domain"/>
    <property type="match status" value="1"/>
</dbReference>
<dbReference type="InterPro" id="IPR007371">
    <property type="entry name" value="TPK_catalytic"/>
</dbReference>
<organism evidence="6 7">
    <name type="scientific">Halalkalibacter alkalisediminis</name>
    <dbReference type="NCBI Taxonomy" id="935616"/>
    <lineage>
        <taxon>Bacteria</taxon>
        <taxon>Bacillati</taxon>
        <taxon>Bacillota</taxon>
        <taxon>Bacilli</taxon>
        <taxon>Bacillales</taxon>
        <taxon>Bacillaceae</taxon>
        <taxon>Halalkalibacter</taxon>
    </lineage>
</organism>
<accession>A0ABV6NLE6</accession>
<evidence type="ECO:0000256" key="1">
    <source>
        <dbReference type="ARBA" id="ARBA00022679"/>
    </source>
</evidence>
<sequence>MVELIKGPIYEHKQTKKLLHYLPSRSMVFLWHEDLDGVAVDGLIAAKVKAVVNGRASMSGRYNQHHVRNLLRAGIPVFDITSLNVIEGKELYQGEEAIIFQNELYIQGFEESEPTYIAKLVAYSDELIELKDKQAVANYSQLFQDFVHNTLSYAKKECDWFTEHVTIPSSFHTIKDKEVFIVARNTNYEKDIRALRHALLKKEVVIVAVDGAADGLLKQRICPDFIIGDMDSISAQAFECGATLLCHEHPNGSSPGRDRLEQLGYQVETIKFVGTSEDVAITASYLSGANHIFLIGCRIGMTEFLEKGRPGMGSTWLSRIQAGEKLTDLKGIHTLMGKGNVFSLAWRRNNRFKTKIVKSIQNLLPDKITPWKKKEVLRHD</sequence>
<dbReference type="InterPro" id="IPR047795">
    <property type="entry name" value="Put_SteA-like"/>
</dbReference>
<dbReference type="Proteomes" id="UP001589833">
    <property type="component" value="Unassembled WGS sequence"/>
</dbReference>
<proteinExistence type="predicted"/>
<keyword evidence="1" id="KW-0808">Transferase</keyword>
<keyword evidence="4" id="KW-0067">ATP-binding</keyword>
<dbReference type="Pfam" id="PF04263">
    <property type="entry name" value="TPK_catalytic"/>
    <property type="match status" value="1"/>
</dbReference>
<dbReference type="NCBIfam" id="NF040608">
    <property type="entry name" value="division_SteA"/>
    <property type="match status" value="1"/>
</dbReference>
<feature type="domain" description="Thiamin pyrophosphokinase catalytic" evidence="5">
    <location>
        <begin position="198"/>
        <end position="238"/>
    </location>
</feature>
<evidence type="ECO:0000256" key="4">
    <source>
        <dbReference type="ARBA" id="ARBA00022840"/>
    </source>
</evidence>
<reference evidence="6 7" key="1">
    <citation type="submission" date="2024-09" db="EMBL/GenBank/DDBJ databases">
        <authorList>
            <person name="Sun Q."/>
            <person name="Mori K."/>
        </authorList>
    </citation>
    <scope>NUCLEOTIDE SEQUENCE [LARGE SCALE GENOMIC DNA]</scope>
    <source>
        <strain evidence="6 7">NCAIM B.02301</strain>
    </source>
</reference>
<evidence type="ECO:0000259" key="5">
    <source>
        <dbReference type="Pfam" id="PF04263"/>
    </source>
</evidence>
<gene>
    <name evidence="6" type="primary">steA</name>
    <name evidence="6" type="ORF">ACFFH4_22130</name>
</gene>
<dbReference type="SUPFAM" id="SSF63999">
    <property type="entry name" value="Thiamin pyrophosphokinase, catalytic domain"/>
    <property type="match status" value="1"/>
</dbReference>
<keyword evidence="3" id="KW-0418">Kinase</keyword>
<protein>
    <submittedName>
        <fullName evidence="6">Cytokinetic ring protein SteA</fullName>
    </submittedName>
</protein>
<dbReference type="EMBL" id="JBHLTR010000077">
    <property type="protein sequence ID" value="MFC0561601.1"/>
    <property type="molecule type" value="Genomic_DNA"/>
</dbReference>
<evidence type="ECO:0000313" key="7">
    <source>
        <dbReference type="Proteomes" id="UP001589833"/>
    </source>
</evidence>
<comment type="caution">
    <text evidence="6">The sequence shown here is derived from an EMBL/GenBank/DDBJ whole genome shotgun (WGS) entry which is preliminary data.</text>
</comment>
<evidence type="ECO:0000256" key="2">
    <source>
        <dbReference type="ARBA" id="ARBA00022741"/>
    </source>
</evidence>
<dbReference type="InterPro" id="IPR036759">
    <property type="entry name" value="TPK_catalytic_sf"/>
</dbReference>